<keyword evidence="6" id="KW-1185">Reference proteome</keyword>
<dbReference type="Proteomes" id="UP001057520">
    <property type="component" value="Chromosome"/>
</dbReference>
<gene>
    <name evidence="5" type="ORF">MZV50_00145</name>
</gene>
<evidence type="ECO:0000259" key="4">
    <source>
        <dbReference type="PROSITE" id="PS01124"/>
    </source>
</evidence>
<reference evidence="5 6" key="1">
    <citation type="submission" date="2022-04" db="EMBL/GenBank/DDBJ databases">
        <title>Genome sequence of soybean root-associated Caulobacter segnis RL271.</title>
        <authorList>
            <person name="Longley R."/>
            <person name="Bonito G."/>
            <person name="Trigodet F."/>
            <person name="Crosson S."/>
            <person name="Fiebig A."/>
        </authorList>
    </citation>
    <scope>NUCLEOTIDE SEQUENCE [LARGE SCALE GENOMIC DNA]</scope>
    <source>
        <strain evidence="5 6">RL271</strain>
    </source>
</reference>
<organism evidence="5 6">
    <name type="scientific">Caulobacter segnis</name>
    <dbReference type="NCBI Taxonomy" id="88688"/>
    <lineage>
        <taxon>Bacteria</taxon>
        <taxon>Pseudomonadati</taxon>
        <taxon>Pseudomonadota</taxon>
        <taxon>Alphaproteobacteria</taxon>
        <taxon>Caulobacterales</taxon>
        <taxon>Caulobacteraceae</taxon>
        <taxon>Caulobacter</taxon>
    </lineage>
</organism>
<feature type="domain" description="HTH araC/xylS-type" evidence="4">
    <location>
        <begin position="1"/>
        <end position="84"/>
    </location>
</feature>
<protein>
    <submittedName>
        <fullName evidence="5">Helix-turn-helix domain-containing protein</fullName>
    </submittedName>
</protein>
<evidence type="ECO:0000256" key="2">
    <source>
        <dbReference type="ARBA" id="ARBA00023125"/>
    </source>
</evidence>
<dbReference type="InterPro" id="IPR050204">
    <property type="entry name" value="AraC_XylS_family_regulators"/>
</dbReference>
<proteinExistence type="predicted"/>
<keyword evidence="3" id="KW-0804">Transcription</keyword>
<sequence>MQRLAEQAGLNVRTFHRAFRDRMGVSPKLFARIARLDRMIRARNASPATDWLSLAIDAGFYDHQHMARDFRALCLSSPTNFDAREQAAPERRFGLAER</sequence>
<evidence type="ECO:0000256" key="1">
    <source>
        <dbReference type="ARBA" id="ARBA00023015"/>
    </source>
</evidence>
<dbReference type="InterPro" id="IPR018060">
    <property type="entry name" value="HTH_AraC"/>
</dbReference>
<keyword evidence="2" id="KW-0238">DNA-binding</keyword>
<dbReference type="Gene3D" id="1.10.10.60">
    <property type="entry name" value="Homeodomain-like"/>
    <property type="match status" value="1"/>
</dbReference>
<evidence type="ECO:0000256" key="3">
    <source>
        <dbReference type="ARBA" id="ARBA00023163"/>
    </source>
</evidence>
<name>A0ABY4ZTZ6_9CAUL</name>
<dbReference type="PANTHER" id="PTHR46796">
    <property type="entry name" value="HTH-TYPE TRANSCRIPTIONAL ACTIVATOR RHAS-RELATED"/>
    <property type="match status" value="1"/>
</dbReference>
<dbReference type="EMBL" id="CP096040">
    <property type="protein sequence ID" value="USQ96056.1"/>
    <property type="molecule type" value="Genomic_DNA"/>
</dbReference>
<dbReference type="SMART" id="SM00342">
    <property type="entry name" value="HTH_ARAC"/>
    <property type="match status" value="1"/>
</dbReference>
<accession>A0ABY4ZTZ6</accession>
<evidence type="ECO:0000313" key="6">
    <source>
        <dbReference type="Proteomes" id="UP001057520"/>
    </source>
</evidence>
<dbReference type="Pfam" id="PF12833">
    <property type="entry name" value="HTH_18"/>
    <property type="match status" value="1"/>
</dbReference>
<dbReference type="PROSITE" id="PS01124">
    <property type="entry name" value="HTH_ARAC_FAMILY_2"/>
    <property type="match status" value="1"/>
</dbReference>
<keyword evidence="1" id="KW-0805">Transcription regulation</keyword>
<evidence type="ECO:0000313" key="5">
    <source>
        <dbReference type="EMBL" id="USQ96056.1"/>
    </source>
</evidence>